<evidence type="ECO:0000313" key="1">
    <source>
        <dbReference type="EMBL" id="MFI6501110.1"/>
    </source>
</evidence>
<proteinExistence type="predicted"/>
<accession>A0ABW7YZV4</accession>
<evidence type="ECO:0000313" key="2">
    <source>
        <dbReference type="Proteomes" id="UP001612741"/>
    </source>
</evidence>
<organism evidence="1 2">
    <name type="scientific">Nonomuraea typhae</name>
    <dbReference type="NCBI Taxonomy" id="2603600"/>
    <lineage>
        <taxon>Bacteria</taxon>
        <taxon>Bacillati</taxon>
        <taxon>Actinomycetota</taxon>
        <taxon>Actinomycetes</taxon>
        <taxon>Streptosporangiales</taxon>
        <taxon>Streptosporangiaceae</taxon>
        <taxon>Nonomuraea</taxon>
    </lineage>
</organism>
<name>A0ABW7YZV4_9ACTN</name>
<protein>
    <submittedName>
        <fullName evidence="1">Helix-turn-helix transcriptional regulator</fullName>
    </submittedName>
</protein>
<comment type="caution">
    <text evidence="1">The sequence shown here is derived from an EMBL/GenBank/DDBJ whole genome shotgun (WGS) entry which is preliminary data.</text>
</comment>
<sequence>MTDTKPARPLPSWATRLRGLRREQGWSQKQLAIQLFRVAGDDIRLPELRSVIRRIKDHEAGKHEPKDPYPLLYCRVFNIGEVELFSRNPEPQSMVEHSGPHDHGARELFVLGSTESLAVEDITCVLSRIHRLNRTINPETIRDLRENLDNIVVRYEQLNHSSLVPTLVRQRTWIDNLLGECNHPKERQQLFEIAGGISGILGYVAVGRGKFPLARAYCREAFQLSGFAQNSSLQAWVRGLQSFCEYYAREYAEALRIAVDGLAYASSGPQSVRLTINGMARAMGKLGDVQGVHRAVDEAYNLASHNNAPKGLPSSISLECYSAAQIASNAATAYVSLGMPDEVQRHIESALPDITKFGSPWSRSLVMIDFATSLIPAKKGDLEHACDLVLDALTTSANRPIISIQQRAAEFIHTATRQCGESRQIAEIRRAYLQEESSYEQ</sequence>
<reference evidence="1 2" key="1">
    <citation type="submission" date="2024-10" db="EMBL/GenBank/DDBJ databases">
        <title>The Natural Products Discovery Center: Release of the First 8490 Sequenced Strains for Exploring Actinobacteria Biosynthetic Diversity.</title>
        <authorList>
            <person name="Kalkreuter E."/>
            <person name="Kautsar S.A."/>
            <person name="Yang D."/>
            <person name="Bader C.D."/>
            <person name="Teijaro C.N."/>
            <person name="Fluegel L."/>
            <person name="Davis C.M."/>
            <person name="Simpson J.R."/>
            <person name="Lauterbach L."/>
            <person name="Steele A.D."/>
            <person name="Gui C."/>
            <person name="Meng S."/>
            <person name="Li G."/>
            <person name="Viehrig K."/>
            <person name="Ye F."/>
            <person name="Su P."/>
            <person name="Kiefer A.F."/>
            <person name="Nichols A."/>
            <person name="Cepeda A.J."/>
            <person name="Yan W."/>
            <person name="Fan B."/>
            <person name="Jiang Y."/>
            <person name="Adhikari A."/>
            <person name="Zheng C.-J."/>
            <person name="Schuster L."/>
            <person name="Cowan T.M."/>
            <person name="Smanski M.J."/>
            <person name="Chevrette M.G."/>
            <person name="De Carvalho L.P.S."/>
            <person name="Shen B."/>
        </authorList>
    </citation>
    <scope>NUCLEOTIDE SEQUENCE [LARGE SCALE GENOMIC DNA]</scope>
    <source>
        <strain evidence="1 2">NPDC050545</strain>
    </source>
</reference>
<dbReference type="RefSeq" id="WP_397085427.1">
    <property type="nucleotide sequence ID" value="NZ_JBITGY010000007.1"/>
</dbReference>
<dbReference type="CDD" id="cd00093">
    <property type="entry name" value="HTH_XRE"/>
    <property type="match status" value="1"/>
</dbReference>
<dbReference type="InterPro" id="IPR010982">
    <property type="entry name" value="Lambda_DNA-bd_dom_sf"/>
</dbReference>
<keyword evidence="2" id="KW-1185">Reference proteome</keyword>
<dbReference type="Gene3D" id="1.10.260.40">
    <property type="entry name" value="lambda repressor-like DNA-binding domains"/>
    <property type="match status" value="1"/>
</dbReference>
<dbReference type="Proteomes" id="UP001612741">
    <property type="component" value="Unassembled WGS sequence"/>
</dbReference>
<dbReference type="SUPFAM" id="SSF48452">
    <property type="entry name" value="TPR-like"/>
    <property type="match status" value="1"/>
</dbReference>
<dbReference type="InterPro" id="IPR011990">
    <property type="entry name" value="TPR-like_helical_dom_sf"/>
</dbReference>
<dbReference type="Gene3D" id="1.25.40.10">
    <property type="entry name" value="Tetratricopeptide repeat domain"/>
    <property type="match status" value="1"/>
</dbReference>
<gene>
    <name evidence="1" type="ORF">ACIBG2_27285</name>
</gene>
<dbReference type="InterPro" id="IPR001387">
    <property type="entry name" value="Cro/C1-type_HTH"/>
</dbReference>
<dbReference type="EMBL" id="JBITGY010000007">
    <property type="protein sequence ID" value="MFI6501110.1"/>
    <property type="molecule type" value="Genomic_DNA"/>
</dbReference>